<accession>L0HC72</accession>
<reference evidence="3" key="1">
    <citation type="submission" date="2011-12" db="EMBL/GenBank/DDBJ databases">
        <title>Complete sequence of Methanoregula formicicum SMSP.</title>
        <authorList>
            <person name="Lucas S."/>
            <person name="Han J."/>
            <person name="Lapidus A."/>
            <person name="Cheng J.-F."/>
            <person name="Goodwin L."/>
            <person name="Pitluck S."/>
            <person name="Peters L."/>
            <person name="Ovchinnikova G."/>
            <person name="Teshima H."/>
            <person name="Detter J.C."/>
            <person name="Han C."/>
            <person name="Tapia R."/>
            <person name="Land M."/>
            <person name="Hauser L."/>
            <person name="Kyrpides N."/>
            <person name="Ivanova N."/>
            <person name="Pagani I."/>
            <person name="Imachi H."/>
            <person name="Tamaki H."/>
            <person name="Sekiguchi Y."/>
            <person name="Kamagata Y."/>
            <person name="Cadillo-Quiroz H."/>
            <person name="Zinder S."/>
            <person name="Liu W.-T."/>
            <person name="Woyke T."/>
        </authorList>
    </citation>
    <scope>NUCLEOTIDE SEQUENCE [LARGE SCALE GENOMIC DNA]</scope>
    <source>
        <strain evidence="3">DSM 22288 / NBRC 105244 / SMSP</strain>
    </source>
</reference>
<reference evidence="2 3" key="2">
    <citation type="journal article" date="2014" name="Genome Announc.">
        <title>Complete Genome Sequence of Methanoregula formicica SMSPT, a Mesophilic Hydrogenotrophic Methanogen Isolated from a Methanogenic Upflow Anaerobic Sludge Blanket Reactor.</title>
        <authorList>
            <person name="Yamamoto K."/>
            <person name="Tamaki H."/>
            <person name="Cadillo-Quiroz H."/>
            <person name="Imachi H."/>
            <person name="Kyrpides N."/>
            <person name="Woyke T."/>
            <person name="Goodwin L."/>
            <person name="Zinder S.H."/>
            <person name="Kamagata Y."/>
            <person name="Liu W.T."/>
        </authorList>
    </citation>
    <scope>NUCLEOTIDE SEQUENCE [LARGE SCALE GENOMIC DNA]</scope>
    <source>
        <strain evidence="3">DSM 22288 / NBRC 105244 / SMSP</strain>
    </source>
</reference>
<dbReference type="InParanoid" id="L0HC72"/>
<feature type="transmembrane region" description="Helical" evidence="1">
    <location>
        <begin position="281"/>
        <end position="304"/>
    </location>
</feature>
<protein>
    <submittedName>
        <fullName evidence="2">Uncharacterized protein</fullName>
    </submittedName>
</protein>
<feature type="transmembrane region" description="Helical" evidence="1">
    <location>
        <begin position="155"/>
        <end position="174"/>
    </location>
</feature>
<keyword evidence="3" id="KW-1185">Reference proteome</keyword>
<dbReference type="STRING" id="593750.Metfor_0562"/>
<sequence length="365" mass="39964">MTRLAEIAESWFGLCRKPPVVRTLQADFVHLPENAHEGLPDGGSGGSGAIRRGIGAAFSGMRTLNRNRQLLWFGLFTGLVLAGNAVAEGALWYINKTLQPDIIGLYAQDFFLGFATLFCLVLLLAGLFLSLSSMKEGAAPFFEGLAGAKKYWKPLFLWSIILALAGILLFRIWFGLFTGLPPEFRFLNIFGPVTFVTSTITQFPFNWTLDWAMLTEIPGYGGRSLLLLIYPFGFMRTANFIVVSLFLFILTPFVVPLIVLEQKTLREAVAGSFALMKKIGAEAVTCAVFLGIVLFGVFLTHLIVQAASGIVNPYVTVMFHPTVGWITVAVLYNLALVAFALVVVTIGGIAALEMYRDTKARESAQ</sequence>
<feature type="transmembrane region" description="Helical" evidence="1">
    <location>
        <begin position="240"/>
        <end position="260"/>
    </location>
</feature>
<dbReference type="RefSeq" id="WP_015284589.1">
    <property type="nucleotide sequence ID" value="NC_019943.1"/>
</dbReference>
<name>L0HC72_METFS</name>
<dbReference type="eggNOG" id="arCOG08211">
    <property type="taxonomic scope" value="Archaea"/>
</dbReference>
<evidence type="ECO:0000313" key="2">
    <source>
        <dbReference type="EMBL" id="AGB01625.1"/>
    </source>
</evidence>
<dbReference type="GeneID" id="14309235"/>
<dbReference type="OrthoDB" id="117626at2157"/>
<organism evidence="2 3">
    <name type="scientific">Methanoregula formicica (strain DSM 22288 / NBRC 105244 / SMSP)</name>
    <dbReference type="NCBI Taxonomy" id="593750"/>
    <lineage>
        <taxon>Archaea</taxon>
        <taxon>Methanobacteriati</taxon>
        <taxon>Methanobacteriota</taxon>
        <taxon>Stenosarchaea group</taxon>
        <taxon>Methanomicrobia</taxon>
        <taxon>Methanomicrobiales</taxon>
        <taxon>Methanoregulaceae</taxon>
        <taxon>Methanoregula</taxon>
    </lineage>
</organism>
<evidence type="ECO:0000256" key="1">
    <source>
        <dbReference type="SAM" id="Phobius"/>
    </source>
</evidence>
<dbReference type="AlphaFoldDB" id="L0HC72"/>
<keyword evidence="1" id="KW-0472">Membrane</keyword>
<evidence type="ECO:0000313" key="3">
    <source>
        <dbReference type="Proteomes" id="UP000010824"/>
    </source>
</evidence>
<gene>
    <name evidence="2" type="ordered locus">Metfor_0562</name>
</gene>
<proteinExistence type="predicted"/>
<feature type="transmembrane region" description="Helical" evidence="1">
    <location>
        <begin position="70"/>
        <end position="94"/>
    </location>
</feature>
<feature type="transmembrane region" description="Helical" evidence="1">
    <location>
        <begin position="114"/>
        <end position="134"/>
    </location>
</feature>
<dbReference type="KEGG" id="mfo:Metfor_0562"/>
<dbReference type="HOGENOM" id="CLU_736959_0_0_2"/>
<keyword evidence="1" id="KW-1133">Transmembrane helix</keyword>
<dbReference type="EMBL" id="CP003167">
    <property type="protein sequence ID" value="AGB01625.1"/>
    <property type="molecule type" value="Genomic_DNA"/>
</dbReference>
<keyword evidence="1" id="KW-0812">Transmembrane</keyword>
<feature type="transmembrane region" description="Helical" evidence="1">
    <location>
        <begin position="324"/>
        <end position="352"/>
    </location>
</feature>
<dbReference type="Proteomes" id="UP000010824">
    <property type="component" value="Chromosome"/>
</dbReference>